<gene>
    <name evidence="4" type="ORF">BFS30_17015</name>
</gene>
<dbReference type="Gene3D" id="1.10.10.10">
    <property type="entry name" value="Winged helix-like DNA-binding domain superfamily/Winged helix DNA-binding domain"/>
    <property type="match status" value="1"/>
</dbReference>
<dbReference type="InterPro" id="IPR011990">
    <property type="entry name" value="TPR-like_helical_dom_sf"/>
</dbReference>
<proteinExistence type="predicted"/>
<dbReference type="PROSITE" id="PS00622">
    <property type="entry name" value="HTH_LUXR_1"/>
    <property type="match status" value="1"/>
</dbReference>
<dbReference type="GO" id="GO:0006355">
    <property type="term" value="P:regulation of DNA-templated transcription"/>
    <property type="evidence" value="ECO:0007669"/>
    <property type="project" value="InterPro"/>
</dbReference>
<feature type="transmembrane region" description="Helical" evidence="2">
    <location>
        <begin position="416"/>
        <end position="438"/>
    </location>
</feature>
<evidence type="ECO:0000256" key="1">
    <source>
        <dbReference type="SAM" id="Coils"/>
    </source>
</evidence>
<dbReference type="InterPro" id="IPR016032">
    <property type="entry name" value="Sig_transdc_resp-reg_C-effctor"/>
</dbReference>
<dbReference type="GO" id="GO:0003677">
    <property type="term" value="F:DNA binding"/>
    <property type="evidence" value="ECO:0007669"/>
    <property type="project" value="InterPro"/>
</dbReference>
<evidence type="ECO:0000259" key="3">
    <source>
        <dbReference type="PROSITE" id="PS00622"/>
    </source>
</evidence>
<name>A0A1D7QJ71_9SPHI</name>
<evidence type="ECO:0000313" key="4">
    <source>
        <dbReference type="EMBL" id="AOM78726.1"/>
    </source>
</evidence>
<dbReference type="AlphaFoldDB" id="A0A1D7QJ71"/>
<sequence>MQLPVRSLFLLGAFLLIFSIKSEAQKIYIDSLTSLLRHKSLSNEDRTVVLCKLAKANFEQDLPQSFKLAKQALQVAEGSPDGRGKAMVFATLVHLYVRKKDMKKAYESLDSARYYAGHTKDPVSNGFVALRDGWLDLINDENDKAIAKLLKALNFFNGQHAEEYESLVYHYLASLYGYGNDPDKQRKYALLSYSTAQKSKQVESLNTAYFTLGQSYYDRFKLDTGRRVLLDSAFACYKKALNLSTKQTGRLLVHSNTAAIALNTANSYFKHYPSTYRDSAEKYIDIAIDIATRTNLHEVLLNCYGMRSEYAMREGKYDAAEQMLLTGLSKVKDEVIKMPVTKARMFLALSSIAEKRGDPAAALNYLKKNVEFTKEAFDEEKINSIQRIDAQYQSEKREQKIAYLQQEAAFNKKRNVLYMVLGATGLVVLLLLLSSYNYKLKASVRKQKLVDQEKKEAELRAQLKEAEAIQLQTEQDLLKERQERLEKELLAGTLQIEEKNELLGLLSGKVSTESHLSLDEQIKRIINQQKKMDKDFEDHKTDFFETNTVFFERLQQKADHALTRLDLKYCSYILMGMSNKEISIRLGIEPKSIRMARYRIKQKFGLEKEESLDNFIRMQE</sequence>
<dbReference type="RefSeq" id="WP_069380390.1">
    <property type="nucleotide sequence ID" value="NZ_CP017141.1"/>
</dbReference>
<dbReference type="Proteomes" id="UP000094313">
    <property type="component" value="Chromosome"/>
</dbReference>
<reference evidence="4 5" key="1">
    <citation type="submission" date="2016-08" db="EMBL/GenBank/DDBJ databases">
        <authorList>
            <person name="Seilhamer J.J."/>
        </authorList>
    </citation>
    <scope>NUCLEOTIDE SEQUENCE [LARGE SCALE GENOMIC DNA]</scope>
    <source>
        <strain evidence="4 5">DX4</strain>
    </source>
</reference>
<protein>
    <submittedName>
        <fullName evidence="4">LuxR family transcriptional regulator</fullName>
    </submittedName>
</protein>
<dbReference type="Gene3D" id="1.25.40.10">
    <property type="entry name" value="Tetratricopeptide repeat domain"/>
    <property type="match status" value="2"/>
</dbReference>
<keyword evidence="2" id="KW-1133">Transmembrane helix</keyword>
<dbReference type="SUPFAM" id="SSF48452">
    <property type="entry name" value="TPR-like"/>
    <property type="match status" value="2"/>
</dbReference>
<dbReference type="InterPro" id="IPR036388">
    <property type="entry name" value="WH-like_DNA-bd_sf"/>
</dbReference>
<evidence type="ECO:0000313" key="5">
    <source>
        <dbReference type="Proteomes" id="UP000094313"/>
    </source>
</evidence>
<feature type="coiled-coil region" evidence="1">
    <location>
        <begin position="449"/>
        <end position="488"/>
    </location>
</feature>
<evidence type="ECO:0000256" key="2">
    <source>
        <dbReference type="SAM" id="Phobius"/>
    </source>
</evidence>
<dbReference type="SUPFAM" id="SSF46894">
    <property type="entry name" value="C-terminal effector domain of the bipartite response regulators"/>
    <property type="match status" value="1"/>
</dbReference>
<dbReference type="EMBL" id="CP017141">
    <property type="protein sequence ID" value="AOM78726.1"/>
    <property type="molecule type" value="Genomic_DNA"/>
</dbReference>
<keyword evidence="2" id="KW-0812">Transmembrane</keyword>
<accession>A0A1D7QJ71</accession>
<dbReference type="InterPro" id="IPR000792">
    <property type="entry name" value="Tscrpt_reg_LuxR_C"/>
</dbReference>
<keyword evidence="1" id="KW-0175">Coiled coil</keyword>
<keyword evidence="5" id="KW-1185">Reference proteome</keyword>
<dbReference type="KEGG" id="psty:BFS30_17015"/>
<dbReference type="OrthoDB" id="1090267at2"/>
<keyword evidence="2" id="KW-0472">Membrane</keyword>
<feature type="domain" description="HTH luxR-type" evidence="3">
    <location>
        <begin position="576"/>
        <end position="603"/>
    </location>
</feature>
<organism evidence="4 5">
    <name type="scientific">Pedobacter steynii</name>
    <dbReference type="NCBI Taxonomy" id="430522"/>
    <lineage>
        <taxon>Bacteria</taxon>
        <taxon>Pseudomonadati</taxon>
        <taxon>Bacteroidota</taxon>
        <taxon>Sphingobacteriia</taxon>
        <taxon>Sphingobacteriales</taxon>
        <taxon>Sphingobacteriaceae</taxon>
        <taxon>Pedobacter</taxon>
    </lineage>
</organism>